<evidence type="ECO:0000256" key="16">
    <source>
        <dbReference type="PIRSR" id="PIRSR600823-3"/>
    </source>
</evidence>
<dbReference type="InterPro" id="IPR010255">
    <property type="entry name" value="Haem_peroxidase_sf"/>
</dbReference>
<comment type="similarity">
    <text evidence="3">Belongs to the peroxidase family. Ascorbate peroxidase subfamily.</text>
</comment>
<reference evidence="21 22" key="1">
    <citation type="journal article" date="2019" name="Sci. Rep.">
        <title>A high-quality genome of Eragrostis curvula grass provides insights into Poaceae evolution and supports new strategies to enhance forage quality.</title>
        <authorList>
            <person name="Carballo J."/>
            <person name="Santos B.A.C.M."/>
            <person name="Zappacosta D."/>
            <person name="Garbus I."/>
            <person name="Selva J.P."/>
            <person name="Gallo C.A."/>
            <person name="Diaz A."/>
            <person name="Albertini E."/>
            <person name="Caccamo M."/>
            <person name="Echenique V."/>
        </authorList>
    </citation>
    <scope>NUCLEOTIDE SEQUENCE [LARGE SCALE GENOMIC DNA]</scope>
    <source>
        <strain evidence="22">cv. Victoria</strain>
        <tissue evidence="21">Leaf</tissue>
    </source>
</reference>
<protein>
    <recommendedName>
        <fullName evidence="19">Peroxidase</fullName>
        <ecNumber evidence="19">1.11.1.7</ecNumber>
    </recommendedName>
</protein>
<evidence type="ECO:0000256" key="3">
    <source>
        <dbReference type="ARBA" id="ARBA00006873"/>
    </source>
</evidence>
<accession>A0A5J9UGW3</accession>
<dbReference type="GO" id="GO:0006979">
    <property type="term" value="P:response to oxidative stress"/>
    <property type="evidence" value="ECO:0007669"/>
    <property type="project" value="UniProtKB-UniRule"/>
</dbReference>
<dbReference type="Proteomes" id="UP000324897">
    <property type="component" value="Unassembled WGS sequence"/>
</dbReference>
<evidence type="ECO:0000256" key="8">
    <source>
        <dbReference type="ARBA" id="ARBA00023002"/>
    </source>
</evidence>
<comment type="similarity">
    <text evidence="19">Belongs to the peroxidase family. Classical plant (class III) peroxidase subfamily.</text>
</comment>
<keyword evidence="19" id="KW-0964">Secreted</keyword>
<feature type="active site" description="Proton acceptor" evidence="14">
    <location>
        <position position="79"/>
    </location>
</feature>
<dbReference type="PROSITE" id="PS00436">
    <property type="entry name" value="PEROXIDASE_2"/>
    <property type="match status" value="1"/>
</dbReference>
<comment type="caution">
    <text evidence="21">The sequence shown here is derived from an EMBL/GenBank/DDBJ whole genome shotgun (WGS) entry which is preliminary data.</text>
</comment>
<gene>
    <name evidence="21" type="ORF">EJB05_32266</name>
</gene>
<keyword evidence="7 16" id="KW-0106">Calcium</keyword>
<feature type="binding site" evidence="16">
    <location>
        <position position="87"/>
    </location>
    <ligand>
        <name>Ca(2+)</name>
        <dbReference type="ChEBI" id="CHEBI:29108"/>
        <label>1</label>
    </ligand>
</feature>
<dbReference type="FunFam" id="1.10.520.10:FF:000001">
    <property type="entry name" value="Peroxidase"/>
    <property type="match status" value="1"/>
</dbReference>
<dbReference type="InterPro" id="IPR019793">
    <property type="entry name" value="Peroxidases_heam-ligand_BS"/>
</dbReference>
<dbReference type="Gramene" id="TVU22557">
    <property type="protein sequence ID" value="TVU22557"/>
    <property type="gene ID" value="EJB05_32266"/>
</dbReference>
<dbReference type="GO" id="GO:0020037">
    <property type="term" value="F:heme binding"/>
    <property type="evidence" value="ECO:0007669"/>
    <property type="project" value="UniProtKB-UniRule"/>
</dbReference>
<feature type="binding site" evidence="16">
    <location>
        <position position="266"/>
    </location>
    <ligand>
        <name>Ca(2+)</name>
        <dbReference type="ChEBI" id="CHEBI:29108"/>
        <label>2</label>
    </ligand>
</feature>
<dbReference type="InterPro" id="IPR019794">
    <property type="entry name" value="Peroxidases_AS"/>
</dbReference>
<dbReference type="SUPFAM" id="SSF48113">
    <property type="entry name" value="Heme-dependent peroxidases"/>
    <property type="match status" value="1"/>
</dbReference>
<evidence type="ECO:0000313" key="21">
    <source>
        <dbReference type="EMBL" id="TVU22557.1"/>
    </source>
</evidence>
<comment type="cofactor">
    <cofactor evidence="16 19">
        <name>heme b</name>
        <dbReference type="ChEBI" id="CHEBI:60344"/>
    </cofactor>
    <text evidence="16 19">Binds 1 heme b (iron(II)-protoporphyrin IX) group per subunit.</text>
</comment>
<comment type="subcellular location">
    <subcellularLocation>
        <location evidence="2 19">Secreted</location>
    </subcellularLocation>
</comment>
<feature type="disulfide bond" evidence="18">
    <location>
        <begin position="213"/>
        <end position="245"/>
    </location>
</feature>
<evidence type="ECO:0000256" key="10">
    <source>
        <dbReference type="ARBA" id="ARBA00023157"/>
    </source>
</evidence>
<keyword evidence="11" id="KW-0325">Glycoprotein</keyword>
<feature type="binding site" evidence="16">
    <location>
        <position position="101"/>
    </location>
    <ligand>
        <name>Ca(2+)</name>
        <dbReference type="ChEBI" id="CHEBI:29108"/>
        <label>1</label>
    </ligand>
</feature>
<keyword evidence="10 18" id="KW-1015">Disulfide bond</keyword>
<dbReference type="OrthoDB" id="2113341at2759"/>
<evidence type="ECO:0000256" key="7">
    <source>
        <dbReference type="ARBA" id="ARBA00022837"/>
    </source>
</evidence>
<dbReference type="GO" id="GO:0140825">
    <property type="term" value="F:lactoperoxidase activity"/>
    <property type="evidence" value="ECO:0007669"/>
    <property type="project" value="UniProtKB-EC"/>
</dbReference>
<dbReference type="FunFam" id="1.10.420.10:FF:000001">
    <property type="entry name" value="Peroxidase"/>
    <property type="match status" value="1"/>
</dbReference>
<feature type="chain" id="PRO_5023969094" description="Peroxidase" evidence="19">
    <location>
        <begin position="24"/>
        <end position="361"/>
    </location>
</feature>
<dbReference type="InterPro" id="IPR033905">
    <property type="entry name" value="Secretory_peroxidase"/>
</dbReference>
<comment type="function">
    <text evidence="19">Removal of H(2)O(2), oxidation of toxic reductants, biosynthesis and degradation of lignin, suberization, auxin catabolism, response to environmental stresses such as wounding, pathogen attack and oxidative stress.</text>
</comment>
<organism evidence="21 22">
    <name type="scientific">Eragrostis curvula</name>
    <name type="common">weeping love grass</name>
    <dbReference type="NCBI Taxonomy" id="38414"/>
    <lineage>
        <taxon>Eukaryota</taxon>
        <taxon>Viridiplantae</taxon>
        <taxon>Streptophyta</taxon>
        <taxon>Embryophyta</taxon>
        <taxon>Tracheophyta</taxon>
        <taxon>Spermatophyta</taxon>
        <taxon>Magnoliopsida</taxon>
        <taxon>Liliopsida</taxon>
        <taxon>Poales</taxon>
        <taxon>Poaceae</taxon>
        <taxon>PACMAD clade</taxon>
        <taxon>Chloridoideae</taxon>
        <taxon>Eragrostideae</taxon>
        <taxon>Eragrostidinae</taxon>
        <taxon>Eragrostis</taxon>
    </lineage>
</organism>
<dbReference type="CDD" id="cd00693">
    <property type="entry name" value="secretory_peroxidase"/>
    <property type="match status" value="1"/>
</dbReference>
<feature type="binding site" evidence="16">
    <location>
        <position position="89"/>
    </location>
    <ligand>
        <name>Ca(2+)</name>
        <dbReference type="ChEBI" id="CHEBI:29108"/>
        <label>1</label>
    </ligand>
</feature>
<dbReference type="EMBL" id="RWGY01000026">
    <property type="protein sequence ID" value="TVU22557.1"/>
    <property type="molecule type" value="Genomic_DNA"/>
</dbReference>
<feature type="binding site" evidence="16">
    <location>
        <position position="85"/>
    </location>
    <ligand>
        <name>Ca(2+)</name>
        <dbReference type="ChEBI" id="CHEBI:29108"/>
        <label>1</label>
    </ligand>
</feature>
<keyword evidence="12" id="KW-0873">Pyrrolidone carboxylic acid</keyword>
<evidence type="ECO:0000256" key="12">
    <source>
        <dbReference type="ARBA" id="ARBA00023283"/>
    </source>
</evidence>
<evidence type="ECO:0000256" key="4">
    <source>
        <dbReference type="ARBA" id="ARBA00022559"/>
    </source>
</evidence>
<dbReference type="InterPro" id="IPR002016">
    <property type="entry name" value="Haem_peroxidase"/>
</dbReference>
<keyword evidence="6 16" id="KW-0479">Metal-binding</keyword>
<proteinExistence type="inferred from homology"/>
<dbReference type="PRINTS" id="PR00461">
    <property type="entry name" value="PLPEROXIDASE"/>
</dbReference>
<dbReference type="GO" id="GO:0046872">
    <property type="term" value="F:metal ion binding"/>
    <property type="evidence" value="ECO:0007669"/>
    <property type="project" value="UniProtKB-UniRule"/>
</dbReference>
<evidence type="ECO:0000256" key="18">
    <source>
        <dbReference type="PIRSR" id="PIRSR600823-5"/>
    </source>
</evidence>
<dbReference type="PANTHER" id="PTHR31388:SF164">
    <property type="entry name" value="PEROXIDASE 9"/>
    <property type="match status" value="1"/>
</dbReference>
<feature type="binding site" evidence="16">
    <location>
        <position position="207"/>
    </location>
    <ligand>
        <name>Ca(2+)</name>
        <dbReference type="ChEBI" id="CHEBI:29108"/>
        <label>2</label>
    </ligand>
</feature>
<keyword evidence="4 19" id="KW-0575">Peroxidase</keyword>
<dbReference type="GO" id="GO:0042744">
    <property type="term" value="P:hydrogen peroxide catabolic process"/>
    <property type="evidence" value="ECO:0007669"/>
    <property type="project" value="UniProtKB-KW"/>
</dbReference>
<dbReference type="PROSITE" id="PS00435">
    <property type="entry name" value="PEROXIDASE_1"/>
    <property type="match status" value="1"/>
</dbReference>
<feature type="binding site" evidence="16">
    <location>
        <position position="80"/>
    </location>
    <ligand>
        <name>Ca(2+)</name>
        <dbReference type="ChEBI" id="CHEBI:29108"/>
        <label>1</label>
    </ligand>
</feature>
<keyword evidence="9 16" id="KW-0408">Iron</keyword>
<feature type="binding site" description="axial binding residue" evidence="16">
    <location>
        <position position="206"/>
    </location>
    <ligand>
        <name>heme b</name>
        <dbReference type="ChEBI" id="CHEBI:60344"/>
    </ligand>
    <ligandPart>
        <name>Fe</name>
        <dbReference type="ChEBI" id="CHEBI:18248"/>
    </ligandPart>
</feature>
<dbReference type="EC" id="1.11.1.7" evidence="19"/>
<dbReference type="PANTHER" id="PTHR31388">
    <property type="entry name" value="PEROXIDASE 72-RELATED"/>
    <property type="match status" value="1"/>
</dbReference>
<feature type="disulfide bond" evidence="18">
    <location>
        <begin position="81"/>
        <end position="86"/>
    </location>
</feature>
<keyword evidence="5 19" id="KW-0349">Heme</keyword>
<evidence type="ECO:0000259" key="20">
    <source>
        <dbReference type="PROSITE" id="PS50873"/>
    </source>
</evidence>
<evidence type="ECO:0000313" key="22">
    <source>
        <dbReference type="Proteomes" id="UP000324897"/>
    </source>
</evidence>
<keyword evidence="8 19" id="KW-0560">Oxidoreductase</keyword>
<feature type="site" description="Transition state stabilizer" evidence="17">
    <location>
        <position position="75"/>
    </location>
</feature>
<dbReference type="PRINTS" id="PR00458">
    <property type="entry name" value="PEROXIDASE"/>
</dbReference>
<evidence type="ECO:0000256" key="15">
    <source>
        <dbReference type="PIRSR" id="PIRSR600823-2"/>
    </source>
</evidence>
<comment type="catalytic activity">
    <reaction evidence="1 19">
        <text>2 a phenolic donor + H2O2 = 2 a phenolic radical donor + 2 H2O</text>
        <dbReference type="Rhea" id="RHEA:56136"/>
        <dbReference type="ChEBI" id="CHEBI:15377"/>
        <dbReference type="ChEBI" id="CHEBI:16240"/>
        <dbReference type="ChEBI" id="CHEBI:139520"/>
        <dbReference type="ChEBI" id="CHEBI:139521"/>
        <dbReference type="EC" id="1.11.1.7"/>
    </reaction>
</comment>
<feature type="disulfide bond" evidence="18">
    <location>
        <begin position="48"/>
        <end position="128"/>
    </location>
</feature>
<evidence type="ECO:0000256" key="1">
    <source>
        <dbReference type="ARBA" id="ARBA00000189"/>
    </source>
</evidence>
<dbReference type="Gene3D" id="1.10.420.10">
    <property type="entry name" value="Peroxidase, domain 2"/>
    <property type="match status" value="1"/>
</dbReference>
<dbReference type="AlphaFoldDB" id="A0A5J9UGW3"/>
<comment type="cofactor">
    <cofactor evidence="16 19">
        <name>Ca(2+)</name>
        <dbReference type="ChEBI" id="CHEBI:29108"/>
    </cofactor>
    <text evidence="16 19">Binds 2 calcium ions per subunit.</text>
</comment>
<evidence type="ECO:0000256" key="14">
    <source>
        <dbReference type="PIRSR" id="PIRSR600823-1"/>
    </source>
</evidence>
<dbReference type="Pfam" id="PF00141">
    <property type="entry name" value="peroxidase"/>
    <property type="match status" value="1"/>
</dbReference>
<keyword evidence="22" id="KW-1185">Reference proteome</keyword>
<sequence>MASSKIILTAICIASFYLSASLAFPGHHEGAYPVGNSGLSPDYYRHTCPQADEIVVSILKKAIAKEQRIAASLLRLLFHDCFVQGCDASVLLDDTEEVVSEKNAIPNKNSIRGFEVIDEIKAALEEACPHRVSCADTIALAARASTVLSGGPYWELPLGRRDSKTANMKLANKNLPPPNATLHRLVKFFQRQGLDKVDLVALSGSHTIGMARCVSFKQRLYNQHRDNKPDITLEKGFYYTLASTCPRTGGDNNLRPLEFVSPSKFDNSYYKLILEGKGLLNSDQVLWTGRDPEIADLVRSYAENESLFFEHYVNSIIKMGNTSPLVGSNGEIRKNCRRSSILTASRKADKMAIPGSASKPY</sequence>
<evidence type="ECO:0000256" key="13">
    <source>
        <dbReference type="ARBA" id="ARBA00023324"/>
    </source>
</evidence>
<dbReference type="PROSITE" id="PS50873">
    <property type="entry name" value="PEROXIDASE_4"/>
    <property type="match status" value="1"/>
</dbReference>
<evidence type="ECO:0000256" key="5">
    <source>
        <dbReference type="ARBA" id="ARBA00022617"/>
    </source>
</evidence>
<evidence type="ECO:0000256" key="2">
    <source>
        <dbReference type="ARBA" id="ARBA00004613"/>
    </source>
</evidence>
<evidence type="ECO:0000256" key="6">
    <source>
        <dbReference type="ARBA" id="ARBA00022723"/>
    </source>
</evidence>
<dbReference type="GO" id="GO:0005576">
    <property type="term" value="C:extracellular region"/>
    <property type="evidence" value="ECO:0007669"/>
    <property type="project" value="UniProtKB-SubCell"/>
</dbReference>
<evidence type="ECO:0000256" key="9">
    <source>
        <dbReference type="ARBA" id="ARBA00023004"/>
    </source>
</evidence>
<dbReference type="Gene3D" id="1.10.520.10">
    <property type="match status" value="1"/>
</dbReference>
<evidence type="ECO:0000256" key="11">
    <source>
        <dbReference type="ARBA" id="ARBA00023180"/>
    </source>
</evidence>
<keyword evidence="13 19" id="KW-0376">Hydrogen peroxide</keyword>
<feature type="binding site" evidence="15">
    <location>
        <position position="176"/>
    </location>
    <ligand>
        <name>substrate</name>
    </ligand>
</feature>
<name>A0A5J9UGW3_9POAL</name>
<evidence type="ECO:0000256" key="17">
    <source>
        <dbReference type="PIRSR" id="PIRSR600823-4"/>
    </source>
</evidence>
<feature type="binding site" evidence="16">
    <location>
        <position position="83"/>
    </location>
    <ligand>
        <name>Ca(2+)</name>
        <dbReference type="ChEBI" id="CHEBI:29108"/>
        <label>1</label>
    </ligand>
</feature>
<keyword evidence="19" id="KW-0732">Signal</keyword>
<feature type="signal peptide" evidence="19">
    <location>
        <begin position="1"/>
        <end position="23"/>
    </location>
</feature>
<evidence type="ECO:0000256" key="19">
    <source>
        <dbReference type="RuleBase" id="RU362060"/>
    </source>
</evidence>
<dbReference type="InterPro" id="IPR000823">
    <property type="entry name" value="Peroxidase_pln"/>
</dbReference>
<feature type="domain" description="Plant heme peroxidase family profile" evidence="20">
    <location>
        <begin position="38"/>
        <end position="340"/>
    </location>
</feature>
<feature type="disulfide bond" evidence="18">
    <location>
        <begin position="134"/>
        <end position="336"/>
    </location>
</feature>